<evidence type="ECO:0000256" key="13">
    <source>
        <dbReference type="HAMAP-Rule" id="MF_00328"/>
    </source>
</evidence>
<dbReference type="EC" id="2.7.4.8" evidence="4 13"/>
<keyword evidence="9 13" id="KW-0418">Kinase</keyword>
<dbReference type="InterPro" id="IPR008144">
    <property type="entry name" value="Guanylate_kin-like_dom"/>
</dbReference>
<accession>A0AA41ZIK6</accession>
<sequence>MPHESGQLYVVSAPSGAGKTSLVSALLKDMDHIGVSVSHTTRTMRPGEEDGVNYHFVDEPAFQAMIDRGEFFEHAWVFDRHYGTSRPAVAARLAEGEDVILEIDWQGARQIREQRPATRSIFILPPSFNALRTRLSGRGQDDDATIARRMKDAVSEMSHFNEYDYVVINDDFEVALAELKSIIQGERCRSERVQLRHSALLEDLLSHMPPVE</sequence>
<evidence type="ECO:0000256" key="4">
    <source>
        <dbReference type="ARBA" id="ARBA00012961"/>
    </source>
</evidence>
<keyword evidence="16" id="KW-1185">Reference proteome</keyword>
<organism evidence="15 16">
    <name type="scientific">Larsenimonas rhizosphaerae</name>
    <dbReference type="NCBI Taxonomy" id="2944682"/>
    <lineage>
        <taxon>Bacteria</taxon>
        <taxon>Pseudomonadati</taxon>
        <taxon>Pseudomonadota</taxon>
        <taxon>Gammaproteobacteria</taxon>
        <taxon>Oceanospirillales</taxon>
        <taxon>Halomonadaceae</taxon>
        <taxon>Larsenimonas</taxon>
    </lineage>
</organism>
<dbReference type="PROSITE" id="PS00856">
    <property type="entry name" value="GUANYLATE_KINASE_1"/>
    <property type="match status" value="1"/>
</dbReference>
<evidence type="ECO:0000256" key="2">
    <source>
        <dbReference type="ARBA" id="ARBA00004496"/>
    </source>
</evidence>
<proteinExistence type="inferred from homology"/>
<gene>
    <name evidence="13 15" type="primary">gmk</name>
    <name evidence="15" type="ORF">OQ287_14260</name>
</gene>
<dbReference type="InterPro" id="IPR027417">
    <property type="entry name" value="P-loop_NTPase"/>
</dbReference>
<evidence type="ECO:0000256" key="9">
    <source>
        <dbReference type="ARBA" id="ARBA00022777"/>
    </source>
</evidence>
<evidence type="ECO:0000256" key="7">
    <source>
        <dbReference type="ARBA" id="ARBA00022679"/>
    </source>
</evidence>
<dbReference type="GO" id="GO:0005829">
    <property type="term" value="C:cytosol"/>
    <property type="evidence" value="ECO:0007669"/>
    <property type="project" value="TreeGrafter"/>
</dbReference>
<dbReference type="SMART" id="SM00072">
    <property type="entry name" value="GuKc"/>
    <property type="match status" value="1"/>
</dbReference>
<evidence type="ECO:0000313" key="15">
    <source>
        <dbReference type="EMBL" id="MCX2525406.1"/>
    </source>
</evidence>
<dbReference type="EMBL" id="JAPIVE010000004">
    <property type="protein sequence ID" value="MCX2525406.1"/>
    <property type="molecule type" value="Genomic_DNA"/>
</dbReference>
<comment type="catalytic activity">
    <reaction evidence="12 13">
        <text>GMP + ATP = GDP + ADP</text>
        <dbReference type="Rhea" id="RHEA:20780"/>
        <dbReference type="ChEBI" id="CHEBI:30616"/>
        <dbReference type="ChEBI" id="CHEBI:58115"/>
        <dbReference type="ChEBI" id="CHEBI:58189"/>
        <dbReference type="ChEBI" id="CHEBI:456216"/>
        <dbReference type="EC" id="2.7.4.8"/>
    </reaction>
</comment>
<comment type="caution">
    <text evidence="15">The sequence shown here is derived from an EMBL/GenBank/DDBJ whole genome shotgun (WGS) entry which is preliminary data.</text>
</comment>
<comment type="function">
    <text evidence="1 13">Essential for recycling GMP and indirectly, cGMP.</text>
</comment>
<keyword evidence="7 13" id="KW-0808">Transferase</keyword>
<dbReference type="Gene3D" id="3.30.63.10">
    <property type="entry name" value="Guanylate Kinase phosphate binding domain"/>
    <property type="match status" value="1"/>
</dbReference>
<dbReference type="Pfam" id="PF00625">
    <property type="entry name" value="Guanylate_kin"/>
    <property type="match status" value="1"/>
</dbReference>
<name>A0AA41ZIK6_9GAMM</name>
<comment type="subcellular location">
    <subcellularLocation>
        <location evidence="2 13">Cytoplasm</location>
    </subcellularLocation>
</comment>
<dbReference type="Proteomes" id="UP001165678">
    <property type="component" value="Unassembled WGS sequence"/>
</dbReference>
<keyword evidence="6 13" id="KW-0963">Cytoplasm</keyword>
<dbReference type="PANTHER" id="PTHR23117:SF13">
    <property type="entry name" value="GUANYLATE KINASE"/>
    <property type="match status" value="1"/>
</dbReference>
<evidence type="ECO:0000256" key="1">
    <source>
        <dbReference type="ARBA" id="ARBA00003531"/>
    </source>
</evidence>
<dbReference type="SUPFAM" id="SSF52540">
    <property type="entry name" value="P-loop containing nucleoside triphosphate hydrolases"/>
    <property type="match status" value="1"/>
</dbReference>
<dbReference type="PANTHER" id="PTHR23117">
    <property type="entry name" value="GUANYLATE KINASE-RELATED"/>
    <property type="match status" value="1"/>
</dbReference>
<evidence type="ECO:0000313" key="16">
    <source>
        <dbReference type="Proteomes" id="UP001165678"/>
    </source>
</evidence>
<dbReference type="FunFam" id="3.30.63.10:FF:000002">
    <property type="entry name" value="Guanylate kinase 1"/>
    <property type="match status" value="1"/>
</dbReference>
<keyword evidence="8 13" id="KW-0547">Nucleotide-binding</keyword>
<evidence type="ECO:0000256" key="12">
    <source>
        <dbReference type="ARBA" id="ARBA00048594"/>
    </source>
</evidence>
<dbReference type="GO" id="GO:0004385">
    <property type="term" value="F:GMP kinase activity"/>
    <property type="evidence" value="ECO:0007669"/>
    <property type="project" value="UniProtKB-UniRule"/>
</dbReference>
<dbReference type="Gene3D" id="3.40.50.300">
    <property type="entry name" value="P-loop containing nucleotide triphosphate hydrolases"/>
    <property type="match status" value="2"/>
</dbReference>
<dbReference type="InterPro" id="IPR008145">
    <property type="entry name" value="GK/Ca_channel_bsu"/>
</dbReference>
<evidence type="ECO:0000256" key="8">
    <source>
        <dbReference type="ARBA" id="ARBA00022741"/>
    </source>
</evidence>
<feature type="domain" description="Guanylate kinase-like" evidence="14">
    <location>
        <begin position="6"/>
        <end position="184"/>
    </location>
</feature>
<dbReference type="CDD" id="cd00071">
    <property type="entry name" value="GMPK"/>
    <property type="match status" value="1"/>
</dbReference>
<evidence type="ECO:0000256" key="6">
    <source>
        <dbReference type="ARBA" id="ARBA00022490"/>
    </source>
</evidence>
<comment type="similarity">
    <text evidence="3 13">Belongs to the guanylate kinase family.</text>
</comment>
<dbReference type="InterPro" id="IPR017665">
    <property type="entry name" value="Guanylate_kinase"/>
</dbReference>
<keyword evidence="10 13" id="KW-0067">ATP-binding</keyword>
<dbReference type="NCBIfam" id="TIGR03263">
    <property type="entry name" value="guanyl_kin"/>
    <property type="match status" value="1"/>
</dbReference>
<dbReference type="GO" id="GO:0005524">
    <property type="term" value="F:ATP binding"/>
    <property type="evidence" value="ECO:0007669"/>
    <property type="project" value="UniProtKB-UniRule"/>
</dbReference>
<reference evidence="15" key="1">
    <citation type="submission" date="2022-11" db="EMBL/GenBank/DDBJ databases">
        <title>Larsenimonas rhizosphaerae sp. nov., isolated from a tidal mudflat.</title>
        <authorList>
            <person name="Lee S.D."/>
            <person name="Kim I.S."/>
        </authorList>
    </citation>
    <scope>NUCLEOTIDE SEQUENCE</scope>
    <source>
        <strain evidence="15">GH2-1</strain>
    </source>
</reference>
<evidence type="ECO:0000256" key="3">
    <source>
        <dbReference type="ARBA" id="ARBA00005790"/>
    </source>
</evidence>
<evidence type="ECO:0000256" key="5">
    <source>
        <dbReference type="ARBA" id="ARBA00016296"/>
    </source>
</evidence>
<dbReference type="RefSeq" id="WP_250938165.1">
    <property type="nucleotide sequence ID" value="NZ_JAMLJK010000002.1"/>
</dbReference>
<dbReference type="FunFam" id="3.40.50.300:FF:000855">
    <property type="entry name" value="Guanylate kinase"/>
    <property type="match status" value="1"/>
</dbReference>
<dbReference type="HAMAP" id="MF_00328">
    <property type="entry name" value="Guanylate_kinase"/>
    <property type="match status" value="1"/>
</dbReference>
<evidence type="ECO:0000259" key="14">
    <source>
        <dbReference type="PROSITE" id="PS50052"/>
    </source>
</evidence>
<evidence type="ECO:0000256" key="11">
    <source>
        <dbReference type="ARBA" id="ARBA00030128"/>
    </source>
</evidence>
<protein>
    <recommendedName>
        <fullName evidence="5 13">Guanylate kinase</fullName>
        <ecNumber evidence="4 13">2.7.4.8</ecNumber>
    </recommendedName>
    <alternativeName>
        <fullName evidence="11 13">GMP kinase</fullName>
    </alternativeName>
</protein>
<dbReference type="AlphaFoldDB" id="A0AA41ZIK6"/>
<dbReference type="InterPro" id="IPR020590">
    <property type="entry name" value="Guanylate_kinase_CS"/>
</dbReference>
<evidence type="ECO:0000256" key="10">
    <source>
        <dbReference type="ARBA" id="ARBA00022840"/>
    </source>
</evidence>
<dbReference type="PROSITE" id="PS50052">
    <property type="entry name" value="GUANYLATE_KINASE_2"/>
    <property type="match status" value="1"/>
</dbReference>
<feature type="binding site" evidence="13">
    <location>
        <begin position="13"/>
        <end position="20"/>
    </location>
    <ligand>
        <name>ATP</name>
        <dbReference type="ChEBI" id="CHEBI:30616"/>
    </ligand>
</feature>